<evidence type="ECO:0000313" key="5">
    <source>
        <dbReference type="Proteomes" id="UP000003374"/>
    </source>
</evidence>
<keyword evidence="2 4" id="KW-0378">Hydrolase</keyword>
<dbReference type="HOGENOM" id="CLU_062658_4_0_6"/>
<dbReference type="AlphaFoldDB" id="A4BS73"/>
<dbReference type="PANTHER" id="PTHR11839:SF12">
    <property type="entry name" value="ADP COMPOUNDS HYDROLASE NUDE"/>
    <property type="match status" value="1"/>
</dbReference>
<evidence type="ECO:0000259" key="3">
    <source>
        <dbReference type="PROSITE" id="PS51462"/>
    </source>
</evidence>
<protein>
    <submittedName>
        <fullName evidence="4">NUDIX hydrolase</fullName>
    </submittedName>
</protein>
<dbReference type="PANTHER" id="PTHR11839">
    <property type="entry name" value="UDP/ADP-SUGAR PYROPHOSPHATASE"/>
    <property type="match status" value="1"/>
</dbReference>
<dbReference type="OrthoDB" id="9806150at2"/>
<dbReference type="EMBL" id="AAOF01000009">
    <property type="protein sequence ID" value="EAR21333.1"/>
    <property type="molecule type" value="Genomic_DNA"/>
</dbReference>
<dbReference type="GO" id="GO:0019144">
    <property type="term" value="F:ADP-sugar diphosphatase activity"/>
    <property type="evidence" value="ECO:0007669"/>
    <property type="project" value="TreeGrafter"/>
</dbReference>
<accession>A4BS73</accession>
<sequence length="182" mass="19961">MPPKPITVQRRIVARSRLFQVEAVSLRFANGVEAEYERLTPGAGSAGAVLIVPILEGDTVLLVREYAAGTDRYELGLPKGRIEQDEEPLSAAARELREEVGYAAARLTPLRSLTLAPGYLAHQTQVVLAEQLYPDSLEGDEPEALEVVSWPLSDLAGLLTCEELTEARTIAALFMVREYRLS</sequence>
<keyword evidence="5" id="KW-1185">Reference proteome</keyword>
<feature type="domain" description="Nudix hydrolase" evidence="3">
    <location>
        <begin position="41"/>
        <end position="174"/>
    </location>
</feature>
<dbReference type="InterPro" id="IPR000086">
    <property type="entry name" value="NUDIX_hydrolase_dom"/>
</dbReference>
<dbReference type="Pfam" id="PF00293">
    <property type="entry name" value="NUDIX"/>
    <property type="match status" value="1"/>
</dbReference>
<dbReference type="GO" id="GO:0019693">
    <property type="term" value="P:ribose phosphate metabolic process"/>
    <property type="evidence" value="ECO:0007669"/>
    <property type="project" value="TreeGrafter"/>
</dbReference>
<evidence type="ECO:0000313" key="4">
    <source>
        <dbReference type="EMBL" id="EAR21333.1"/>
    </source>
</evidence>
<dbReference type="eggNOG" id="COG0494">
    <property type="taxonomic scope" value="Bacteria"/>
</dbReference>
<gene>
    <name evidence="4" type="ORF">NB231_13101</name>
</gene>
<dbReference type="PROSITE" id="PS51462">
    <property type="entry name" value="NUDIX"/>
    <property type="match status" value="1"/>
</dbReference>
<dbReference type="GO" id="GO:0005829">
    <property type="term" value="C:cytosol"/>
    <property type="evidence" value="ECO:0007669"/>
    <property type="project" value="TreeGrafter"/>
</dbReference>
<dbReference type="NCBIfam" id="NF008736">
    <property type="entry name" value="PRK11762.1"/>
    <property type="match status" value="1"/>
</dbReference>
<comment type="caution">
    <text evidence="4">The sequence shown here is derived from an EMBL/GenBank/DDBJ whole genome shotgun (WGS) entry which is preliminary data.</text>
</comment>
<dbReference type="InterPro" id="IPR015797">
    <property type="entry name" value="NUDIX_hydrolase-like_dom_sf"/>
</dbReference>
<proteinExistence type="predicted"/>
<evidence type="ECO:0000256" key="2">
    <source>
        <dbReference type="ARBA" id="ARBA00022801"/>
    </source>
</evidence>
<organism evidence="4 5">
    <name type="scientific">Nitrococcus mobilis Nb-231</name>
    <dbReference type="NCBI Taxonomy" id="314278"/>
    <lineage>
        <taxon>Bacteria</taxon>
        <taxon>Pseudomonadati</taxon>
        <taxon>Pseudomonadota</taxon>
        <taxon>Gammaproteobacteria</taxon>
        <taxon>Chromatiales</taxon>
        <taxon>Ectothiorhodospiraceae</taxon>
        <taxon>Nitrococcus</taxon>
    </lineage>
</organism>
<dbReference type="SUPFAM" id="SSF55811">
    <property type="entry name" value="Nudix"/>
    <property type="match status" value="1"/>
</dbReference>
<dbReference type="Proteomes" id="UP000003374">
    <property type="component" value="Unassembled WGS sequence"/>
</dbReference>
<comment type="cofactor">
    <cofactor evidence="1">
        <name>Mg(2+)</name>
        <dbReference type="ChEBI" id="CHEBI:18420"/>
    </cofactor>
</comment>
<dbReference type="FunFam" id="3.90.79.10:FF:000006">
    <property type="entry name" value="ADP compounds hydrolase NudE"/>
    <property type="match status" value="1"/>
</dbReference>
<dbReference type="PROSITE" id="PS00893">
    <property type="entry name" value="NUDIX_BOX"/>
    <property type="match status" value="1"/>
</dbReference>
<reference evidence="4 5" key="1">
    <citation type="submission" date="2006-02" db="EMBL/GenBank/DDBJ databases">
        <authorList>
            <person name="Waterbury J."/>
            <person name="Ferriera S."/>
            <person name="Johnson J."/>
            <person name="Kravitz S."/>
            <person name="Halpern A."/>
            <person name="Remington K."/>
            <person name="Beeson K."/>
            <person name="Tran B."/>
            <person name="Rogers Y.-H."/>
            <person name="Friedman R."/>
            <person name="Venter J.C."/>
        </authorList>
    </citation>
    <scope>NUCLEOTIDE SEQUENCE [LARGE SCALE GENOMIC DNA]</scope>
    <source>
        <strain evidence="4 5">Nb-231</strain>
    </source>
</reference>
<evidence type="ECO:0000256" key="1">
    <source>
        <dbReference type="ARBA" id="ARBA00001946"/>
    </source>
</evidence>
<dbReference type="GO" id="GO:0006753">
    <property type="term" value="P:nucleoside phosphate metabolic process"/>
    <property type="evidence" value="ECO:0007669"/>
    <property type="project" value="TreeGrafter"/>
</dbReference>
<name>A4BS73_9GAMM</name>
<dbReference type="STRING" id="314278.NB231_13101"/>
<dbReference type="Gene3D" id="3.90.79.10">
    <property type="entry name" value="Nucleoside Triphosphate Pyrophosphohydrolase"/>
    <property type="match status" value="1"/>
</dbReference>
<dbReference type="RefSeq" id="WP_005003331.1">
    <property type="nucleotide sequence ID" value="NZ_CH672427.1"/>
</dbReference>
<dbReference type="InterPro" id="IPR020084">
    <property type="entry name" value="NUDIX_hydrolase_CS"/>
</dbReference>